<protein>
    <submittedName>
        <fullName evidence="2">Uncharacterized protein</fullName>
    </submittedName>
</protein>
<dbReference type="Proteomes" id="UP001221898">
    <property type="component" value="Unassembled WGS sequence"/>
</dbReference>
<feature type="transmembrane region" description="Helical" evidence="1">
    <location>
        <begin position="34"/>
        <end position="55"/>
    </location>
</feature>
<keyword evidence="3" id="KW-1185">Reference proteome</keyword>
<evidence type="ECO:0000313" key="2">
    <source>
        <dbReference type="EMBL" id="KAJ8362119.1"/>
    </source>
</evidence>
<keyword evidence="1" id="KW-0472">Membrane</keyword>
<dbReference type="EMBL" id="JAINUG010000757">
    <property type="protein sequence ID" value="KAJ8362119.1"/>
    <property type="molecule type" value="Genomic_DNA"/>
</dbReference>
<gene>
    <name evidence="2" type="ORF">AAFF_G00395390</name>
</gene>
<organism evidence="2 3">
    <name type="scientific">Aldrovandia affinis</name>
    <dbReference type="NCBI Taxonomy" id="143900"/>
    <lineage>
        <taxon>Eukaryota</taxon>
        <taxon>Metazoa</taxon>
        <taxon>Chordata</taxon>
        <taxon>Craniata</taxon>
        <taxon>Vertebrata</taxon>
        <taxon>Euteleostomi</taxon>
        <taxon>Actinopterygii</taxon>
        <taxon>Neopterygii</taxon>
        <taxon>Teleostei</taxon>
        <taxon>Notacanthiformes</taxon>
        <taxon>Halosauridae</taxon>
        <taxon>Aldrovandia</taxon>
    </lineage>
</organism>
<evidence type="ECO:0000256" key="1">
    <source>
        <dbReference type="SAM" id="Phobius"/>
    </source>
</evidence>
<accession>A0AAD7VZ67</accession>
<evidence type="ECO:0000313" key="3">
    <source>
        <dbReference type="Proteomes" id="UP001221898"/>
    </source>
</evidence>
<name>A0AAD7VZ67_9TELE</name>
<comment type="caution">
    <text evidence="2">The sequence shown here is derived from an EMBL/GenBank/DDBJ whole genome shotgun (WGS) entry which is preliminary data.</text>
</comment>
<keyword evidence="1" id="KW-0812">Transmembrane</keyword>
<dbReference type="AlphaFoldDB" id="A0AAD7VZ67"/>
<proteinExistence type="predicted"/>
<reference evidence="2" key="1">
    <citation type="journal article" date="2023" name="Science">
        <title>Genome structures resolve the early diversification of teleost fishes.</title>
        <authorList>
            <person name="Parey E."/>
            <person name="Louis A."/>
            <person name="Montfort J."/>
            <person name="Bouchez O."/>
            <person name="Roques C."/>
            <person name="Iampietro C."/>
            <person name="Lluch J."/>
            <person name="Castinel A."/>
            <person name="Donnadieu C."/>
            <person name="Desvignes T."/>
            <person name="Floi Bucao C."/>
            <person name="Jouanno E."/>
            <person name="Wen M."/>
            <person name="Mejri S."/>
            <person name="Dirks R."/>
            <person name="Jansen H."/>
            <person name="Henkel C."/>
            <person name="Chen W.J."/>
            <person name="Zahm M."/>
            <person name="Cabau C."/>
            <person name="Klopp C."/>
            <person name="Thompson A.W."/>
            <person name="Robinson-Rechavi M."/>
            <person name="Braasch I."/>
            <person name="Lecointre G."/>
            <person name="Bobe J."/>
            <person name="Postlethwait J.H."/>
            <person name="Berthelot C."/>
            <person name="Roest Crollius H."/>
            <person name="Guiguen Y."/>
        </authorList>
    </citation>
    <scope>NUCLEOTIDE SEQUENCE</scope>
    <source>
        <strain evidence="2">NC1722</strain>
    </source>
</reference>
<keyword evidence="1" id="KW-1133">Transmembrane helix</keyword>
<sequence>MLLGAECHPVSLLLSAVNHVGFHSPGLGVSSAQYVVLNGVVGQSVTFVLISWAVLGYRLIKKNDDADHPPGCLPNREISKCLTV</sequence>